<dbReference type="Gene3D" id="3.30.70.20">
    <property type="match status" value="1"/>
</dbReference>
<gene>
    <name evidence="5" type="ORF">SAMN05660836_02407</name>
</gene>
<dbReference type="PANTHER" id="PTHR42783">
    <property type="entry name" value="GLUTAMATE SYNTHASE [NADPH] SMALL CHAIN"/>
    <property type="match status" value="1"/>
</dbReference>
<keyword evidence="1" id="KW-0479">Metal-binding</keyword>
<evidence type="ECO:0000313" key="5">
    <source>
        <dbReference type="EMBL" id="SFN03570.1"/>
    </source>
</evidence>
<dbReference type="SUPFAM" id="SSF54862">
    <property type="entry name" value="4Fe-4S ferredoxins"/>
    <property type="match status" value="1"/>
</dbReference>
<dbReference type="InterPro" id="IPR017900">
    <property type="entry name" value="4Fe4S_Fe_S_CS"/>
</dbReference>
<dbReference type="PRINTS" id="PR00419">
    <property type="entry name" value="ADXRDTASE"/>
</dbReference>
<dbReference type="InterPro" id="IPR023753">
    <property type="entry name" value="FAD/NAD-binding_dom"/>
</dbReference>
<dbReference type="InterPro" id="IPR028261">
    <property type="entry name" value="DPD_II"/>
</dbReference>
<evidence type="ECO:0000256" key="3">
    <source>
        <dbReference type="ARBA" id="ARBA00023014"/>
    </source>
</evidence>
<dbReference type="OrthoDB" id="9803192at2"/>
<dbReference type="InterPro" id="IPR017896">
    <property type="entry name" value="4Fe4S_Fe-S-bd"/>
</dbReference>
<keyword evidence="3" id="KW-0411">Iron-sulfur</keyword>
<dbReference type="Proteomes" id="UP000199611">
    <property type="component" value="Unassembled WGS sequence"/>
</dbReference>
<accession>A0A1I4VQW1</accession>
<dbReference type="InterPro" id="IPR009051">
    <property type="entry name" value="Helical_ferredxn"/>
</dbReference>
<name>A0A1I4VQW1_9BACT</name>
<evidence type="ECO:0000313" key="6">
    <source>
        <dbReference type="Proteomes" id="UP000199611"/>
    </source>
</evidence>
<dbReference type="GO" id="GO:0046872">
    <property type="term" value="F:metal ion binding"/>
    <property type="evidence" value="ECO:0007669"/>
    <property type="project" value="UniProtKB-KW"/>
</dbReference>
<feature type="domain" description="4Fe-4S ferredoxin-type" evidence="4">
    <location>
        <begin position="549"/>
        <end position="578"/>
    </location>
</feature>
<dbReference type="PANTHER" id="PTHR42783:SF3">
    <property type="entry name" value="GLUTAMATE SYNTHASE [NADPH] SMALL CHAIN-RELATED"/>
    <property type="match status" value="1"/>
</dbReference>
<dbReference type="Gene3D" id="1.10.1060.10">
    <property type="entry name" value="Alpha-helical ferredoxin"/>
    <property type="match status" value="1"/>
</dbReference>
<evidence type="ECO:0000256" key="1">
    <source>
        <dbReference type="ARBA" id="ARBA00022723"/>
    </source>
</evidence>
<dbReference type="Pfam" id="PF00037">
    <property type="entry name" value="Fer4"/>
    <property type="match status" value="1"/>
</dbReference>
<organism evidence="5 6">
    <name type="scientific">Thermodesulforhabdus norvegica</name>
    <dbReference type="NCBI Taxonomy" id="39841"/>
    <lineage>
        <taxon>Bacteria</taxon>
        <taxon>Pseudomonadati</taxon>
        <taxon>Thermodesulfobacteriota</taxon>
        <taxon>Syntrophobacteria</taxon>
        <taxon>Syntrophobacterales</taxon>
        <taxon>Thermodesulforhabdaceae</taxon>
        <taxon>Thermodesulforhabdus</taxon>
    </lineage>
</organism>
<dbReference type="SUPFAM" id="SSF46548">
    <property type="entry name" value="alpha-helical ferredoxin"/>
    <property type="match status" value="1"/>
</dbReference>
<keyword evidence="2" id="KW-0408">Iron</keyword>
<dbReference type="AlphaFoldDB" id="A0A1I4VQW1"/>
<dbReference type="RefSeq" id="WP_093396097.1">
    <property type="nucleotide sequence ID" value="NZ_FOUU01000011.1"/>
</dbReference>
<dbReference type="Pfam" id="PF07992">
    <property type="entry name" value="Pyr_redox_2"/>
    <property type="match status" value="1"/>
</dbReference>
<sequence>MMTHPGVPLLIPRSTTSTEVNKTGTWRFLKPIYDEKTAPCSVACPAGEDIPRVERLVSEGAFKEAWEIILEENPFPGICGRVCFHPCEQSCNRAHFDEPVNIRAVERFLSDTAARYRLSPDLNLHDLSGLRVAIIGSGPAGLAAAYFFRVFGYSCEVFEARSEPGGLLRWGIPSYRLPLEVLHRYLKFLEGLGTVFHTSHPVPPDVIGEMSKNYNVVFMAPGTWKPRSGGFEGVEYAEDGLNFLQKIRAGQVERLEGDVIIIGGGNTAVDVARSAVRMGARPLIVYRRRREDMPASVEEIEAAEEEGVELLTLHMPVAIRPEEGSFRVVLRETVVKGVDEGGRAAFEPGTTERVIKASRVFTAIGFEPDPLWLPPATGKNVISWNTATVVVPESPGEAIKVYAGDLTTPSKTVTYAIASAKEAAIVCDILRTRGLSFVNEELKRSSIGNGLFLSMNVYRKGPRSGRSKKVVTFDDINADYFSLEPRLRVPKLLIEERIESFREIELRIAANIAMKEASRCFNCGICNDCDNCRLFCPDLSVKMDESEREHRFIDYDYCKGCGLCVAECPRCAMSLVEESH</sequence>
<dbReference type="GO" id="GO:0016491">
    <property type="term" value="F:oxidoreductase activity"/>
    <property type="evidence" value="ECO:0007669"/>
    <property type="project" value="InterPro"/>
</dbReference>
<dbReference type="PROSITE" id="PS51379">
    <property type="entry name" value="4FE4S_FER_2"/>
    <property type="match status" value="1"/>
</dbReference>
<proteinExistence type="predicted"/>
<dbReference type="PROSITE" id="PS00198">
    <property type="entry name" value="4FE4S_FER_1"/>
    <property type="match status" value="1"/>
</dbReference>
<reference evidence="5 6" key="1">
    <citation type="submission" date="2016-10" db="EMBL/GenBank/DDBJ databases">
        <authorList>
            <person name="de Groot N.N."/>
        </authorList>
    </citation>
    <scope>NUCLEOTIDE SEQUENCE [LARGE SCALE GENOMIC DNA]</scope>
    <source>
        <strain evidence="5 6">DSM 9990</strain>
    </source>
</reference>
<dbReference type="GO" id="GO:0051536">
    <property type="term" value="F:iron-sulfur cluster binding"/>
    <property type="evidence" value="ECO:0007669"/>
    <property type="project" value="UniProtKB-KW"/>
</dbReference>
<dbReference type="Gene3D" id="3.50.50.60">
    <property type="entry name" value="FAD/NAD(P)-binding domain"/>
    <property type="match status" value="2"/>
</dbReference>
<protein>
    <submittedName>
        <fullName evidence="5">NADPH-dependent glutamate synthase beta chain</fullName>
    </submittedName>
</protein>
<dbReference type="SUPFAM" id="SSF51971">
    <property type="entry name" value="Nucleotide-binding domain"/>
    <property type="match status" value="1"/>
</dbReference>
<evidence type="ECO:0000256" key="2">
    <source>
        <dbReference type="ARBA" id="ARBA00023004"/>
    </source>
</evidence>
<keyword evidence="6" id="KW-1185">Reference proteome</keyword>
<dbReference type="Pfam" id="PF14691">
    <property type="entry name" value="Fer4_20"/>
    <property type="match status" value="1"/>
</dbReference>
<dbReference type="EMBL" id="FOUU01000011">
    <property type="protein sequence ID" value="SFN03570.1"/>
    <property type="molecule type" value="Genomic_DNA"/>
</dbReference>
<evidence type="ECO:0000259" key="4">
    <source>
        <dbReference type="PROSITE" id="PS51379"/>
    </source>
</evidence>
<dbReference type="InterPro" id="IPR036188">
    <property type="entry name" value="FAD/NAD-bd_sf"/>
</dbReference>
<dbReference type="STRING" id="39841.SAMN05660836_02407"/>